<protein>
    <submittedName>
        <fullName evidence="2">Uncharacterized protein</fullName>
    </submittedName>
</protein>
<comment type="caution">
    <text evidence="2">The sequence shown here is derived from an EMBL/GenBank/DDBJ whole genome shotgun (WGS) entry which is preliminary data.</text>
</comment>
<dbReference type="EMBL" id="QGNW01000388">
    <property type="protein sequence ID" value="RVW73591.1"/>
    <property type="molecule type" value="Genomic_DNA"/>
</dbReference>
<organism evidence="2 3">
    <name type="scientific">Vitis vinifera</name>
    <name type="common">Grape</name>
    <dbReference type="NCBI Taxonomy" id="29760"/>
    <lineage>
        <taxon>Eukaryota</taxon>
        <taxon>Viridiplantae</taxon>
        <taxon>Streptophyta</taxon>
        <taxon>Embryophyta</taxon>
        <taxon>Tracheophyta</taxon>
        <taxon>Spermatophyta</taxon>
        <taxon>Magnoliopsida</taxon>
        <taxon>eudicotyledons</taxon>
        <taxon>Gunneridae</taxon>
        <taxon>Pentapetalae</taxon>
        <taxon>rosids</taxon>
        <taxon>Vitales</taxon>
        <taxon>Vitaceae</taxon>
        <taxon>Viteae</taxon>
        <taxon>Vitis</taxon>
    </lineage>
</organism>
<feature type="compositionally biased region" description="Polar residues" evidence="1">
    <location>
        <begin position="196"/>
        <end position="270"/>
    </location>
</feature>
<evidence type="ECO:0000313" key="3">
    <source>
        <dbReference type="Proteomes" id="UP000288805"/>
    </source>
</evidence>
<accession>A0A438GN07</accession>
<reference evidence="2 3" key="1">
    <citation type="journal article" date="2018" name="PLoS Genet.">
        <title>Population sequencing reveals clonal diversity and ancestral inbreeding in the grapevine cultivar Chardonnay.</title>
        <authorList>
            <person name="Roach M.J."/>
            <person name="Johnson D.L."/>
            <person name="Bohlmann J."/>
            <person name="van Vuuren H.J."/>
            <person name="Jones S.J."/>
            <person name="Pretorius I.S."/>
            <person name="Schmidt S.A."/>
            <person name="Borneman A.R."/>
        </authorList>
    </citation>
    <scope>NUCLEOTIDE SEQUENCE [LARGE SCALE GENOMIC DNA]</scope>
    <source>
        <strain evidence="3">cv. Chardonnay</strain>
        <tissue evidence="2">Leaf</tissue>
    </source>
</reference>
<name>A0A438GN07_VITVI</name>
<evidence type="ECO:0000313" key="2">
    <source>
        <dbReference type="EMBL" id="RVW73591.1"/>
    </source>
</evidence>
<dbReference type="AlphaFoldDB" id="A0A438GN07"/>
<feature type="region of interest" description="Disordered" evidence="1">
    <location>
        <begin position="185"/>
        <end position="277"/>
    </location>
</feature>
<proteinExistence type="predicted"/>
<dbReference type="Proteomes" id="UP000288805">
    <property type="component" value="Unassembled WGS sequence"/>
</dbReference>
<gene>
    <name evidence="2" type="ORF">CK203_055131</name>
</gene>
<evidence type="ECO:0000256" key="1">
    <source>
        <dbReference type="SAM" id="MobiDB-lite"/>
    </source>
</evidence>
<sequence length="277" mass="30054">MLGPTKTTVSVPSSDNSALAACGVDGALGDAHGDTHNTRRSGNLWCEHCQRSNHNRENCWKLYGKPQNWKDNKGNRNQLEQLYKLLTPSVATVSPPLGLNTSFLAQKGSFSAHNPDSRHIKVKIVDGSLATDARTGSDFGEEDDNLVDSTTLRMTTLRINKHLLQGKNGRNENFWDLFQIITPTPFPVSKPKPESNKTPTAQTNTLEQPPLNTSITQPISLKNLPTISPNQPATTISLKNLSTIAPNQPAASEPSQFQSTVATEPSQLQPTAAAEPS</sequence>